<protein>
    <recommendedName>
        <fullName evidence="2">DUF6535 domain-containing protein</fullName>
    </recommendedName>
</protein>
<dbReference type="AlphaFoldDB" id="A0A8H6X3E0"/>
<feature type="region of interest" description="Disordered" evidence="1">
    <location>
        <begin position="157"/>
        <end position="180"/>
    </location>
</feature>
<evidence type="ECO:0000259" key="2">
    <source>
        <dbReference type="Pfam" id="PF20153"/>
    </source>
</evidence>
<reference evidence="3" key="1">
    <citation type="submission" date="2020-05" db="EMBL/GenBank/DDBJ databases">
        <title>Mycena genomes resolve the evolution of fungal bioluminescence.</title>
        <authorList>
            <person name="Tsai I.J."/>
        </authorList>
    </citation>
    <scope>NUCLEOTIDE SEQUENCE</scope>
    <source>
        <strain evidence="3">CCC161011</strain>
    </source>
</reference>
<organism evidence="3 4">
    <name type="scientific">Mycena venus</name>
    <dbReference type="NCBI Taxonomy" id="2733690"/>
    <lineage>
        <taxon>Eukaryota</taxon>
        <taxon>Fungi</taxon>
        <taxon>Dikarya</taxon>
        <taxon>Basidiomycota</taxon>
        <taxon>Agaricomycotina</taxon>
        <taxon>Agaricomycetes</taxon>
        <taxon>Agaricomycetidae</taxon>
        <taxon>Agaricales</taxon>
        <taxon>Marasmiineae</taxon>
        <taxon>Mycenaceae</taxon>
        <taxon>Mycena</taxon>
    </lineage>
</organism>
<feature type="domain" description="DUF6535" evidence="2">
    <location>
        <begin position="25"/>
        <end position="123"/>
    </location>
</feature>
<feature type="compositionally biased region" description="Polar residues" evidence="1">
    <location>
        <begin position="157"/>
        <end position="166"/>
    </location>
</feature>
<keyword evidence="4" id="KW-1185">Reference proteome</keyword>
<dbReference type="EMBL" id="JACAZI010000028">
    <property type="protein sequence ID" value="KAF7333707.1"/>
    <property type="molecule type" value="Genomic_DNA"/>
</dbReference>
<evidence type="ECO:0000313" key="4">
    <source>
        <dbReference type="Proteomes" id="UP000620124"/>
    </source>
</evidence>
<accession>A0A8H6X3E0</accession>
<dbReference type="OrthoDB" id="3221808at2759"/>
<dbReference type="Pfam" id="PF20153">
    <property type="entry name" value="DUF6535"/>
    <property type="match status" value="1"/>
</dbReference>
<name>A0A8H6X3E0_9AGAR</name>
<gene>
    <name evidence="3" type="ORF">MVEN_02327000</name>
</gene>
<comment type="caution">
    <text evidence="3">The sequence shown here is derived from an EMBL/GenBank/DDBJ whole genome shotgun (WGS) entry which is preliminary data.</text>
</comment>
<evidence type="ECO:0000313" key="3">
    <source>
        <dbReference type="EMBL" id="KAF7333707.1"/>
    </source>
</evidence>
<dbReference type="Proteomes" id="UP000620124">
    <property type="component" value="Unassembled WGS sequence"/>
</dbReference>
<proteinExistence type="predicted"/>
<dbReference type="InterPro" id="IPR045338">
    <property type="entry name" value="DUF6535"/>
</dbReference>
<sequence length="180" mass="18987">MSSTAYIAPSPRREDRDELAGAKLWSVYISEAARYDKALVEGWKSDMECLFIFAGLFSATFLIESCKTLSPDQGTITIAMLARLAEQLEAGTNTSALDASPLLAVHPGPSSLACNTLWILTLGSVSPALLLPHSWSKGQGNAVTDVVFRLPASNTAVHHGSGTSMPPSRLGVSLAEADPG</sequence>
<evidence type="ECO:0000256" key="1">
    <source>
        <dbReference type="SAM" id="MobiDB-lite"/>
    </source>
</evidence>